<evidence type="ECO:0000256" key="1">
    <source>
        <dbReference type="SAM" id="SignalP"/>
    </source>
</evidence>
<dbReference type="InterPro" id="IPR011050">
    <property type="entry name" value="Pectin_lyase_fold/virulence"/>
</dbReference>
<dbReference type="SUPFAM" id="SSF103515">
    <property type="entry name" value="Autotransporter"/>
    <property type="match status" value="1"/>
</dbReference>
<reference evidence="3 4" key="1">
    <citation type="submission" date="2019-05" db="EMBL/GenBank/DDBJ databases">
        <title>Whole genome sequence analysis of Cupriavidus campinensis S14E4C strain.</title>
        <authorList>
            <person name="Abbaszade G."/>
            <person name="Szabo A."/>
            <person name="Toumi M."/>
            <person name="Toth E."/>
        </authorList>
    </citation>
    <scope>NUCLEOTIDE SEQUENCE [LARGE SCALE GENOMIC DNA]</scope>
    <source>
        <strain evidence="3 4">S14E4C</strain>
    </source>
</reference>
<protein>
    <submittedName>
        <fullName evidence="3">Autotransporter outer membrane beta-barrel domain-containing protein</fullName>
    </submittedName>
</protein>
<dbReference type="InterPro" id="IPR006315">
    <property type="entry name" value="OM_autotransptr_brl_dom"/>
</dbReference>
<dbReference type="Proteomes" id="UP000318943">
    <property type="component" value="Unassembled WGS sequence"/>
</dbReference>
<sequence length="1257" mass="126776">MGRPGRCVRTRIALGAAALFPSALQAQTSMCSTSISGTFSVGVFCQPTAGTAANIGTLTGTTFNTTAGASIRATTSAANATATVAGTTIINQPAAAANGVTAQVTGTVTAGNAAAILDGGTTSITMQGAGLDGVGVINLSPGSSTITVTPGTTLNITNRVGGNEHDGLDITANGGGSAAIVHQGSGTISTVGGHGMNVKTTATSAGAVSATVGSGVTFLIDNTTAIEDPSDPGLEAGPANHAGIRAYSPGSGAITIDSNATVRATATNAFGIMTDAGTGTTRIRNGGAITTDGLNGFGIRSSTQGGDVAVVNEGAILATGQAGHGIYVTSGLTTSGSLSVDNRAPITVGATGNAEGSRGIYMIARAGGTATVTGTGDITVFGNAATVRAFGITVGAEAGAVTVDYSGNITTYGDGSAAIRAHSVSGNTQVTYTGARLETFNGNANGIYATTGAATNTVGITAQGTIITHSDNGGGEGSGGGSFGLQGTSLGGDVDINFLSGSIDVNGSGAAIVAGSGYNGGTGLGKVTVQNAGTLTARGNAQRGIATLSGTGAQTIINRGAIQTLGAIDAQGILARGSGAAAMSVVNEGAISTVGNNASGLEITSVGGAVDVQNLQPVRAGWGTSAGIATAGLTQLVRNASSIEALSDQAVRADSNGSAGSFRLDNTGTMTGVVSAATSDVTLNNSGTWNLRSFADSTGSGSRDSWNVAIANLGTGLNNTVDNAGTLALAAQPVSGAGGTRQPADAIVTFNPAGAYLPLGQTANTPVAGGAVQGQILGVQTFTNSGTIDLTGGGTAVGNVLLIGGGQTAGQYGGGRYVSNGGTLKLNAVLNEGGPASRADMLVADATATGSGGATRIRVNNVGGQGALTVANGIPLVEILSPAASDSAPGAFALDGRAVAGAYEYRLFQGAPDGSAANVWYLRSEQDPGPTPPPTPAGALYRPEVAAYLANQRLAGQMFVHSLHDRLGEPQYVEGQDFDRENDKPRSGWLRAVGKWEGSHSSNGVFKTSTDAFLLQGGAELAKWKVFGEAARAHLGLMGSYGNAWTDAQAQGNAFRAKGRVEGWSVGAYGTWYQNDEHKLGAYVDTWFQYGWFTNRVEGDLLPVVRYHAQGFAVSAEGGYAMPLRHDWVIEPQGQLIYVGYSEDDITEPNGTRVSGADSHGWITRLGARLHRTYVRDDARKWQPYLTLNWWHTSVGSNVSFNQLPVGSMYPDNRYEVKIGVNVDFRKRWTGWTNVSGAWGAQSFYQYVVRAGVKYTW</sequence>
<evidence type="ECO:0000313" key="4">
    <source>
        <dbReference type="Proteomes" id="UP000318943"/>
    </source>
</evidence>
<dbReference type="CDD" id="cd01344">
    <property type="entry name" value="PL2_Passenger_AT"/>
    <property type="match status" value="1"/>
</dbReference>
<dbReference type="InterPro" id="IPR012332">
    <property type="entry name" value="Autotransporter_pectin_lyase_C"/>
</dbReference>
<gene>
    <name evidence="3" type="ORF">FGG12_14390</name>
</gene>
<dbReference type="InterPro" id="IPR050909">
    <property type="entry name" value="Bact_Autotransporter_VF"/>
</dbReference>
<dbReference type="Pfam" id="PF18883">
    <property type="entry name" value="AC_1"/>
    <property type="match status" value="1"/>
</dbReference>
<keyword evidence="1" id="KW-0732">Signal</keyword>
<dbReference type="EMBL" id="VCIZ01000007">
    <property type="protein sequence ID" value="TSP12195.1"/>
    <property type="molecule type" value="Genomic_DNA"/>
</dbReference>
<proteinExistence type="predicted"/>
<keyword evidence="4" id="KW-1185">Reference proteome</keyword>
<feature type="chain" id="PRO_5045582149" evidence="1">
    <location>
        <begin position="27"/>
        <end position="1257"/>
    </location>
</feature>
<organism evidence="3 4">
    <name type="scientific">Cupriavidus campinensis</name>
    <dbReference type="NCBI Taxonomy" id="151783"/>
    <lineage>
        <taxon>Bacteria</taxon>
        <taxon>Pseudomonadati</taxon>
        <taxon>Pseudomonadota</taxon>
        <taxon>Betaproteobacteria</taxon>
        <taxon>Burkholderiales</taxon>
        <taxon>Burkholderiaceae</taxon>
        <taxon>Cupriavidus</taxon>
    </lineage>
</organism>
<comment type="caution">
    <text evidence="3">The sequence shown here is derived from an EMBL/GenBank/DDBJ whole genome shotgun (WGS) entry which is preliminary data.</text>
</comment>
<dbReference type="Pfam" id="PF03797">
    <property type="entry name" value="Autotransporter"/>
    <property type="match status" value="1"/>
</dbReference>
<dbReference type="PROSITE" id="PS51208">
    <property type="entry name" value="AUTOTRANSPORTER"/>
    <property type="match status" value="1"/>
</dbReference>
<dbReference type="InterPro" id="IPR005546">
    <property type="entry name" value="Autotransporte_beta"/>
</dbReference>
<feature type="domain" description="Autotransporter" evidence="2">
    <location>
        <begin position="981"/>
        <end position="1257"/>
    </location>
</feature>
<dbReference type="Gene3D" id="2.160.20.20">
    <property type="match status" value="1"/>
</dbReference>
<evidence type="ECO:0000313" key="3">
    <source>
        <dbReference type="EMBL" id="TSP12195.1"/>
    </source>
</evidence>
<dbReference type="InterPro" id="IPR043990">
    <property type="entry name" value="AC_1"/>
</dbReference>
<dbReference type="PANTHER" id="PTHR12338">
    <property type="entry name" value="AUTOTRANSPORTER"/>
    <property type="match status" value="1"/>
</dbReference>
<dbReference type="SUPFAM" id="SSF51126">
    <property type="entry name" value="Pectin lyase-like"/>
    <property type="match status" value="1"/>
</dbReference>
<accession>A0ABY3EMJ8</accession>
<name>A0ABY3EMJ8_9BURK</name>
<feature type="signal peptide" evidence="1">
    <location>
        <begin position="1"/>
        <end position="26"/>
    </location>
</feature>
<dbReference type="PANTHER" id="PTHR12338:SF5">
    <property type="entry name" value="ANTIGEN 43-RELATED"/>
    <property type="match status" value="1"/>
</dbReference>
<dbReference type="Gene3D" id="2.40.128.130">
    <property type="entry name" value="Autotransporter beta-domain"/>
    <property type="match status" value="1"/>
</dbReference>
<dbReference type="InterPro" id="IPR036709">
    <property type="entry name" value="Autotransporte_beta_dom_sf"/>
</dbReference>
<dbReference type="NCBIfam" id="TIGR01414">
    <property type="entry name" value="autotrans_barl"/>
    <property type="match status" value="1"/>
</dbReference>
<dbReference type="SMART" id="SM00869">
    <property type="entry name" value="Autotransporter"/>
    <property type="match status" value="1"/>
</dbReference>
<evidence type="ECO:0000259" key="2">
    <source>
        <dbReference type="PROSITE" id="PS51208"/>
    </source>
</evidence>